<feature type="compositionally biased region" description="Basic and acidic residues" evidence="1">
    <location>
        <begin position="316"/>
        <end position="327"/>
    </location>
</feature>
<protein>
    <submittedName>
        <fullName evidence="2">Uncharacterized protein</fullName>
    </submittedName>
</protein>
<feature type="compositionally biased region" description="Basic and acidic residues" evidence="1">
    <location>
        <begin position="288"/>
        <end position="299"/>
    </location>
</feature>
<feature type="region of interest" description="Disordered" evidence="1">
    <location>
        <begin position="220"/>
        <end position="244"/>
    </location>
</feature>
<evidence type="ECO:0000256" key="1">
    <source>
        <dbReference type="SAM" id="MobiDB-lite"/>
    </source>
</evidence>
<organism evidence="2 3">
    <name type="scientific">Xyrichtys novacula</name>
    <name type="common">Pearly razorfish</name>
    <name type="synonym">Hemipteronotus novacula</name>
    <dbReference type="NCBI Taxonomy" id="13765"/>
    <lineage>
        <taxon>Eukaryota</taxon>
        <taxon>Metazoa</taxon>
        <taxon>Chordata</taxon>
        <taxon>Craniata</taxon>
        <taxon>Vertebrata</taxon>
        <taxon>Euteleostomi</taxon>
        <taxon>Actinopterygii</taxon>
        <taxon>Neopterygii</taxon>
        <taxon>Teleostei</taxon>
        <taxon>Neoteleostei</taxon>
        <taxon>Acanthomorphata</taxon>
        <taxon>Eupercaria</taxon>
        <taxon>Labriformes</taxon>
        <taxon>Labridae</taxon>
        <taxon>Xyrichtys</taxon>
    </lineage>
</organism>
<dbReference type="EMBL" id="OY660867">
    <property type="protein sequence ID" value="CAJ1055082.1"/>
    <property type="molecule type" value="Genomic_DNA"/>
</dbReference>
<evidence type="ECO:0000313" key="2">
    <source>
        <dbReference type="EMBL" id="CAJ1055082.1"/>
    </source>
</evidence>
<feature type="region of interest" description="Disordered" evidence="1">
    <location>
        <begin position="512"/>
        <end position="534"/>
    </location>
</feature>
<feature type="region of interest" description="Disordered" evidence="1">
    <location>
        <begin position="61"/>
        <end position="149"/>
    </location>
</feature>
<accession>A0AAV1F383</accession>
<reference evidence="2" key="1">
    <citation type="submission" date="2023-08" db="EMBL/GenBank/DDBJ databases">
        <authorList>
            <person name="Alioto T."/>
            <person name="Alioto T."/>
            <person name="Gomez Garrido J."/>
        </authorList>
    </citation>
    <scope>NUCLEOTIDE SEQUENCE</scope>
</reference>
<feature type="compositionally biased region" description="Basic and acidic residues" evidence="1">
    <location>
        <begin position="220"/>
        <end position="241"/>
    </location>
</feature>
<dbReference type="AlphaFoldDB" id="A0AAV1F383"/>
<feature type="compositionally biased region" description="Polar residues" evidence="1">
    <location>
        <begin position="94"/>
        <end position="120"/>
    </location>
</feature>
<sequence length="534" mass="61611">MSTSQKKDARKGRNKKKNMVTVPIVKPSADPYANLVPADLYDLDDSEDEFERKEAMMMRQALKEEARRQALREQTTFVGKAQEEKTKALPPVSHQKTSNLQETTKQVDCQPASKTGSPPQQEEPLRQTGLGQKEGSVKSFSQALTQIPEPKCPRIKGKVEVVSRQEGERAALFHEVELLKKQLRTQEEKADSEKAQLLAEVSNQQQSAKEAVLEMEKLKEDCDKERQKRREMEEKLARQKDMNSTLQADMSHAIKDMQAQIEQARCQIEEESDRLKAALEQVQEDLRIEKQQRGEEKSRLLAGNKSSKLKAALEQAQKDHEIQRQQWEQEKSSLLSYKEDSCKLKAALEQAEEEMKTKKQRWQKDRSCLRREHEEAISKIGASLKKAQEELKNQRCQQEKERQLFLTGHQQLDQLKHQWEEHKIRVQNAHKEEISFLRAVLGQTKEDLSKQTHQREELRSQLLVEQAKSFSLEASLHQASMDLQKHKLQWQEATLLESISVIRSSTAQAIMDGLRTQEERSDRGQVETKEVPGT</sequence>
<feature type="region of interest" description="Disordered" evidence="1">
    <location>
        <begin position="288"/>
        <end position="327"/>
    </location>
</feature>
<dbReference type="Proteomes" id="UP001178508">
    <property type="component" value="Chromosome 4"/>
</dbReference>
<keyword evidence="3" id="KW-1185">Reference proteome</keyword>
<proteinExistence type="predicted"/>
<evidence type="ECO:0000313" key="3">
    <source>
        <dbReference type="Proteomes" id="UP001178508"/>
    </source>
</evidence>
<feature type="compositionally biased region" description="Basic and acidic residues" evidence="1">
    <location>
        <begin position="515"/>
        <end position="534"/>
    </location>
</feature>
<feature type="region of interest" description="Disordered" evidence="1">
    <location>
        <begin position="1"/>
        <end position="32"/>
    </location>
</feature>
<gene>
    <name evidence="2" type="ORF">XNOV1_A043004</name>
</gene>
<feature type="compositionally biased region" description="Basic residues" evidence="1">
    <location>
        <begin position="8"/>
        <end position="18"/>
    </location>
</feature>
<feature type="compositionally biased region" description="Basic and acidic residues" evidence="1">
    <location>
        <begin position="61"/>
        <end position="71"/>
    </location>
</feature>
<name>A0AAV1F383_XYRNO</name>